<keyword evidence="3" id="KW-1185">Reference proteome</keyword>
<proteinExistence type="predicted"/>
<dbReference type="Proteomes" id="UP000823405">
    <property type="component" value="Unassembled WGS sequence"/>
</dbReference>
<feature type="compositionally biased region" description="Polar residues" evidence="1">
    <location>
        <begin position="34"/>
        <end position="43"/>
    </location>
</feature>
<feature type="compositionally biased region" description="Basic and acidic residues" evidence="1">
    <location>
        <begin position="779"/>
        <end position="789"/>
    </location>
</feature>
<evidence type="ECO:0000313" key="3">
    <source>
        <dbReference type="Proteomes" id="UP000823405"/>
    </source>
</evidence>
<feature type="compositionally biased region" description="Basic and acidic residues" evidence="1">
    <location>
        <begin position="1296"/>
        <end position="1310"/>
    </location>
</feature>
<feature type="region of interest" description="Disordered" evidence="1">
    <location>
        <begin position="1024"/>
        <end position="1058"/>
    </location>
</feature>
<gene>
    <name evidence="2" type="ORF">BGZ97_006881</name>
</gene>
<feature type="region of interest" description="Disordered" evidence="1">
    <location>
        <begin position="1"/>
        <end position="48"/>
    </location>
</feature>
<accession>A0A9P6UFJ6</accession>
<comment type="caution">
    <text evidence="2">The sequence shown here is derived from an EMBL/GenBank/DDBJ whole genome shotgun (WGS) entry which is preliminary data.</text>
</comment>
<feature type="region of interest" description="Disordered" evidence="1">
    <location>
        <begin position="111"/>
        <end position="293"/>
    </location>
</feature>
<feature type="compositionally biased region" description="Basic and acidic residues" evidence="1">
    <location>
        <begin position="1031"/>
        <end position="1056"/>
    </location>
</feature>
<protein>
    <submittedName>
        <fullName evidence="2">Uncharacterized protein</fullName>
    </submittedName>
</protein>
<evidence type="ECO:0000313" key="2">
    <source>
        <dbReference type="EMBL" id="KAG0288219.1"/>
    </source>
</evidence>
<feature type="region of interest" description="Disordered" evidence="1">
    <location>
        <begin position="1323"/>
        <end position="1377"/>
    </location>
</feature>
<feature type="region of interest" description="Disordered" evidence="1">
    <location>
        <begin position="861"/>
        <end position="947"/>
    </location>
</feature>
<feature type="compositionally biased region" description="Acidic residues" evidence="1">
    <location>
        <begin position="1361"/>
        <end position="1377"/>
    </location>
</feature>
<dbReference type="EMBL" id="JAAAIN010003040">
    <property type="protein sequence ID" value="KAG0288219.1"/>
    <property type="molecule type" value="Genomic_DNA"/>
</dbReference>
<feature type="compositionally biased region" description="Basic and acidic residues" evidence="1">
    <location>
        <begin position="1385"/>
        <end position="1394"/>
    </location>
</feature>
<feature type="region of interest" description="Disordered" evidence="1">
    <location>
        <begin position="406"/>
        <end position="425"/>
    </location>
</feature>
<feature type="compositionally biased region" description="Polar residues" evidence="1">
    <location>
        <begin position="1200"/>
        <end position="1214"/>
    </location>
</feature>
<feature type="region of interest" description="Disordered" evidence="1">
    <location>
        <begin position="1088"/>
        <end position="1140"/>
    </location>
</feature>
<feature type="region of interest" description="Disordered" evidence="1">
    <location>
        <begin position="1291"/>
        <end position="1310"/>
    </location>
</feature>
<feature type="compositionally biased region" description="Polar residues" evidence="1">
    <location>
        <begin position="1109"/>
        <end position="1130"/>
    </location>
</feature>
<feature type="region of interest" description="Disordered" evidence="1">
    <location>
        <begin position="1189"/>
        <end position="1249"/>
    </location>
</feature>
<feature type="compositionally biased region" description="Basic and acidic residues" evidence="1">
    <location>
        <begin position="416"/>
        <end position="425"/>
    </location>
</feature>
<sequence length="1462" mass="159110">MPSSPSALSTPFETNSSRLLSASPEPLTPVVPTSPATSGTIRSPRSRFGSLFTISKARQDSGERILSDQEVNVVTMGKDKVDPALLKKKRLSTGSLHIPIGAFLSSTFRNKQQGAQQKQAQPEQLQAVQGQDHQQDQTQQQQQPPQRKKRRGLLPKLPKLDTRPRIITSRSGSKKQKQAVAGYGDSSSIQVVPPANVTHDPANADAPEPESDWVVVPGSTATARSGGGSSHNKSSTRKAPSRLLSPFYLPRQIRTGPGSHSAQNLDPNVRLPPPMASSAGERNDTSTSNGSQAGQQFVDVYPAFQFEWHPDSQVFYDDRWDRASVRTVDTEIILLADDPNFPGYPERNDYWQQHCRIRERRWKHQIQKHKQQQMTETRSPKKWMNGAKADPVTGLVEDDSGSLLEEEDYDDDDEEGRITDQEGPLSDRLRDVTDLLNSLPERTAHRNRQTTAPQNSQQNRFRQQRRVRYTTYSAYVAAMQVKSKNRTDHKRSLDVAAMASPAAGSDTDKLMTDVRALRERSMSQSASVKETADRFGGTVMGGAPIADPRMASLPEVNLGQRRYAYRRDGTNLGSDDESEDQYEAGDRVHHMSSFASLQRQRQPDSGILFVAAAATTAEVYPSLVHDPRQQLLNRSGKSSATSSNNMMMNGFSSSHDQNHMNTSTANWIFEDGYDEAMIGCLVASYFDKRFLEEHTLLGSGAGKSDLDGDNGSGGNQSGDKMVGNGFMVLQSSFGDQGSLDAHNGPEKDLGGGSNSRPSDSAADRNNNDDINSNKNNYDNSKDSSKKDLCLSRPGQYASHNHIMPLEQLLELEEQERQRRRRVLLEQQELDRQKKLEKEKEQQLQLSIYPSDHAALDAKPSITTSTSTATPPSLPASSTSQSNPSLHSSSQTSGGAGDSGSGSSSGNSDTFLADPSTATSVLDTAASSQQPADSVTTSPQNSQTAPKGSGYMLLVLDRGRCQYFENGTRKRGPQWDQYEGGEDEDTYIGHNATEVIEEGEEEIDEEDLAWMEQQRLRQEISPNIKRAPQKGKSVDDSSRVHPFDNSEKGVAGRERVPSQEVDPLGSLAVIDSPLSPRFANVLSESPTVSANSSQVFPSPQPSRPSTPSSTNALAPSRTQSLVVTSSTTATHINPPARASTNGLSTLSRIRAVKSRASLSYSVLPTLSTSSHASSSMLPTAMAISSASTSTTTLHSSAPSTLLNNPSSRHCGSGSMTPGGSTLHSGGGTTPATPSSPLAEPTAHLPTSSSSMLLPGRKLSWSGLPNQPSPSSASALLLDALTKPPLLALQNGTLSKNVKNDPAQRLKQQWDQKVRSQSVMFMSPSAMAARSRSMLLSPPPMTTSGDKQQQDQRQRRQGTSSEGDLETQVETEADQEMEEELRQLLDDATHDNDKHQPSKKAAAARRARRAMSMVELSVSTTASQYKAAVSATRQRFKAEASTSTSTVDILQSEGMYQWDEFFDV</sequence>
<feature type="compositionally biased region" description="Low complexity" evidence="1">
    <location>
        <begin position="1323"/>
        <end position="1334"/>
    </location>
</feature>
<feature type="compositionally biased region" description="Polar residues" evidence="1">
    <location>
        <begin position="915"/>
        <end position="945"/>
    </location>
</feature>
<name>A0A9P6UFJ6_9FUNG</name>
<feature type="compositionally biased region" description="Low complexity" evidence="1">
    <location>
        <begin position="1189"/>
        <end position="1199"/>
    </location>
</feature>
<dbReference type="OrthoDB" id="2432946at2759"/>
<reference evidence="2" key="1">
    <citation type="journal article" date="2020" name="Fungal Divers.">
        <title>Resolving the Mortierellaceae phylogeny through synthesis of multi-gene phylogenetics and phylogenomics.</title>
        <authorList>
            <person name="Vandepol N."/>
            <person name="Liber J."/>
            <person name="Desiro A."/>
            <person name="Na H."/>
            <person name="Kennedy M."/>
            <person name="Barry K."/>
            <person name="Grigoriev I.V."/>
            <person name="Miller A.N."/>
            <person name="O'Donnell K."/>
            <person name="Stajich J.E."/>
            <person name="Bonito G."/>
        </authorList>
    </citation>
    <scope>NUCLEOTIDE SEQUENCE</scope>
    <source>
        <strain evidence="2">NVP60</strain>
    </source>
</reference>
<evidence type="ECO:0000256" key="1">
    <source>
        <dbReference type="SAM" id="MobiDB-lite"/>
    </source>
</evidence>
<organism evidence="2 3">
    <name type="scientific">Linnemannia gamsii</name>
    <dbReference type="NCBI Taxonomy" id="64522"/>
    <lineage>
        <taxon>Eukaryota</taxon>
        <taxon>Fungi</taxon>
        <taxon>Fungi incertae sedis</taxon>
        <taxon>Mucoromycota</taxon>
        <taxon>Mortierellomycotina</taxon>
        <taxon>Mortierellomycetes</taxon>
        <taxon>Mortierellales</taxon>
        <taxon>Mortierellaceae</taxon>
        <taxon>Linnemannia</taxon>
    </lineage>
</organism>
<feature type="compositionally biased region" description="Low complexity" evidence="1">
    <location>
        <begin position="112"/>
        <end position="145"/>
    </location>
</feature>
<feature type="region of interest" description="Disordered" evidence="1">
    <location>
        <begin position="439"/>
        <end position="463"/>
    </location>
</feature>
<feature type="region of interest" description="Disordered" evidence="1">
    <location>
        <begin position="699"/>
        <end position="792"/>
    </location>
</feature>
<feature type="compositionally biased region" description="Low complexity" evidence="1">
    <location>
        <begin position="861"/>
        <end position="892"/>
    </location>
</feature>
<feature type="region of interest" description="Disordered" evidence="1">
    <location>
        <begin position="370"/>
        <end position="401"/>
    </location>
</feature>
<feature type="compositionally biased region" description="Polar residues" evidence="1">
    <location>
        <begin position="1"/>
        <end position="20"/>
    </location>
</feature>
<feature type="compositionally biased region" description="Acidic residues" evidence="1">
    <location>
        <begin position="406"/>
        <end position="415"/>
    </location>
</feature>
<feature type="region of interest" description="Disordered" evidence="1">
    <location>
        <begin position="1385"/>
        <end position="1404"/>
    </location>
</feature>
<feature type="compositionally biased region" description="Low complexity" evidence="1">
    <location>
        <begin position="768"/>
        <end position="778"/>
    </location>
</feature>